<reference evidence="1 2" key="1">
    <citation type="submission" date="2021-06" db="EMBL/GenBank/DDBJ databases">
        <title>Caerostris extrusa draft genome.</title>
        <authorList>
            <person name="Kono N."/>
            <person name="Arakawa K."/>
        </authorList>
    </citation>
    <scope>NUCLEOTIDE SEQUENCE [LARGE SCALE GENOMIC DNA]</scope>
</reference>
<dbReference type="AlphaFoldDB" id="A0AAV4S221"/>
<sequence length="88" mass="9653">MSHCAVTPLALAQFCRIVSVALGAKRYEILAVLNQNAKSIFSISKGRKKNKSLSSLFLPAYRFTVIECFNFERSAPPNSEEISGISVS</sequence>
<accession>A0AAV4S221</accession>
<organism evidence="1 2">
    <name type="scientific">Caerostris extrusa</name>
    <name type="common">Bark spider</name>
    <name type="synonym">Caerostris bankana</name>
    <dbReference type="NCBI Taxonomy" id="172846"/>
    <lineage>
        <taxon>Eukaryota</taxon>
        <taxon>Metazoa</taxon>
        <taxon>Ecdysozoa</taxon>
        <taxon>Arthropoda</taxon>
        <taxon>Chelicerata</taxon>
        <taxon>Arachnida</taxon>
        <taxon>Araneae</taxon>
        <taxon>Araneomorphae</taxon>
        <taxon>Entelegynae</taxon>
        <taxon>Araneoidea</taxon>
        <taxon>Araneidae</taxon>
        <taxon>Caerostris</taxon>
    </lineage>
</organism>
<dbReference type="Proteomes" id="UP001054945">
    <property type="component" value="Unassembled WGS sequence"/>
</dbReference>
<gene>
    <name evidence="1" type="ORF">CEXT_683901</name>
</gene>
<keyword evidence="2" id="KW-1185">Reference proteome</keyword>
<comment type="caution">
    <text evidence="1">The sequence shown here is derived from an EMBL/GenBank/DDBJ whole genome shotgun (WGS) entry which is preliminary data.</text>
</comment>
<evidence type="ECO:0000313" key="1">
    <source>
        <dbReference type="EMBL" id="GIY28080.1"/>
    </source>
</evidence>
<evidence type="ECO:0000313" key="2">
    <source>
        <dbReference type="Proteomes" id="UP001054945"/>
    </source>
</evidence>
<protein>
    <submittedName>
        <fullName evidence="1">Uncharacterized protein</fullName>
    </submittedName>
</protein>
<proteinExistence type="predicted"/>
<name>A0AAV4S221_CAEEX</name>
<dbReference type="EMBL" id="BPLR01008902">
    <property type="protein sequence ID" value="GIY28080.1"/>
    <property type="molecule type" value="Genomic_DNA"/>
</dbReference>